<comment type="caution">
    <text evidence="2">The sequence shown here is derived from an EMBL/GenBank/DDBJ whole genome shotgun (WGS) entry which is preliminary data.</text>
</comment>
<proteinExistence type="predicted"/>
<keyword evidence="1" id="KW-0732">Signal</keyword>
<dbReference type="Proteomes" id="UP000747542">
    <property type="component" value="Unassembled WGS sequence"/>
</dbReference>
<accession>A0A8J5MQI7</accession>
<evidence type="ECO:0000313" key="2">
    <source>
        <dbReference type="EMBL" id="KAG7160088.1"/>
    </source>
</evidence>
<dbReference type="AlphaFoldDB" id="A0A8J5MQI7"/>
<reference evidence="2" key="1">
    <citation type="journal article" date="2021" name="Sci. Adv.">
        <title>The American lobster genome reveals insights on longevity, neural, and immune adaptations.</title>
        <authorList>
            <person name="Polinski J.M."/>
            <person name="Zimin A.V."/>
            <person name="Clark K.F."/>
            <person name="Kohn A.B."/>
            <person name="Sadowski N."/>
            <person name="Timp W."/>
            <person name="Ptitsyn A."/>
            <person name="Khanna P."/>
            <person name="Romanova D.Y."/>
            <person name="Williams P."/>
            <person name="Greenwood S.J."/>
            <person name="Moroz L.L."/>
            <person name="Walt D.R."/>
            <person name="Bodnar A.G."/>
        </authorList>
    </citation>
    <scope>NUCLEOTIDE SEQUENCE</scope>
    <source>
        <strain evidence="2">GMGI-L3</strain>
    </source>
</reference>
<protein>
    <submittedName>
        <fullName evidence="2">Uncharacterized protein</fullName>
    </submittedName>
</protein>
<sequence length="156" mass="17794">MWSLLVTLGLTFVLVEHVTIIVAGEAQMCTHGYEPKLTYLEWDTLREYLMAYEGILIPPYITGPSLPVLRCRAELAVCLEDNLHCGLVDDKPANRTLCLKNREDTTLTLNIRYQEAKVCKCMEWNSYDRVTGEVINRIPPVLHVELLNNTPCTRCP</sequence>
<keyword evidence="3" id="KW-1185">Reference proteome</keyword>
<feature type="chain" id="PRO_5035275938" evidence="1">
    <location>
        <begin position="18"/>
        <end position="156"/>
    </location>
</feature>
<name>A0A8J5MQI7_HOMAM</name>
<evidence type="ECO:0000256" key="1">
    <source>
        <dbReference type="SAM" id="SignalP"/>
    </source>
</evidence>
<evidence type="ECO:0000313" key="3">
    <source>
        <dbReference type="Proteomes" id="UP000747542"/>
    </source>
</evidence>
<gene>
    <name evidence="2" type="ORF">Hamer_G012622</name>
</gene>
<organism evidence="2 3">
    <name type="scientific">Homarus americanus</name>
    <name type="common">American lobster</name>
    <dbReference type="NCBI Taxonomy" id="6706"/>
    <lineage>
        <taxon>Eukaryota</taxon>
        <taxon>Metazoa</taxon>
        <taxon>Ecdysozoa</taxon>
        <taxon>Arthropoda</taxon>
        <taxon>Crustacea</taxon>
        <taxon>Multicrustacea</taxon>
        <taxon>Malacostraca</taxon>
        <taxon>Eumalacostraca</taxon>
        <taxon>Eucarida</taxon>
        <taxon>Decapoda</taxon>
        <taxon>Pleocyemata</taxon>
        <taxon>Astacidea</taxon>
        <taxon>Nephropoidea</taxon>
        <taxon>Nephropidae</taxon>
        <taxon>Homarus</taxon>
    </lineage>
</organism>
<feature type="signal peptide" evidence="1">
    <location>
        <begin position="1"/>
        <end position="17"/>
    </location>
</feature>
<dbReference type="EMBL" id="JAHLQT010031643">
    <property type="protein sequence ID" value="KAG7160088.1"/>
    <property type="molecule type" value="Genomic_DNA"/>
</dbReference>